<evidence type="ECO:0008006" key="3">
    <source>
        <dbReference type="Google" id="ProtNLM"/>
    </source>
</evidence>
<dbReference type="Pfam" id="PF08538">
    <property type="entry name" value="DUF1749"/>
    <property type="match status" value="1"/>
</dbReference>
<dbReference type="Proteomes" id="UP000178925">
    <property type="component" value="Unassembled WGS sequence"/>
</dbReference>
<proteinExistence type="predicted"/>
<evidence type="ECO:0000313" key="1">
    <source>
        <dbReference type="EMBL" id="OGF26711.1"/>
    </source>
</evidence>
<accession>A0A1F5SKC6</accession>
<gene>
    <name evidence="1" type="ORF">A2242_01965</name>
</gene>
<dbReference type="STRING" id="1797995.A2242_01965"/>
<protein>
    <recommendedName>
        <fullName evidence="3">Serine aminopeptidase S33 domain-containing protein</fullName>
    </recommendedName>
</protein>
<organism evidence="1 2">
    <name type="scientific">Candidatus Falkowbacteria bacterium RIFOXYA2_FULL_47_9</name>
    <dbReference type="NCBI Taxonomy" id="1797995"/>
    <lineage>
        <taxon>Bacteria</taxon>
        <taxon>Candidatus Falkowiibacteriota</taxon>
    </lineage>
</organism>
<dbReference type="EMBL" id="MFGC01000033">
    <property type="protein sequence ID" value="OGF26711.1"/>
    <property type="molecule type" value="Genomic_DNA"/>
</dbReference>
<dbReference type="AlphaFoldDB" id="A0A1F5SKC6"/>
<sequence length="300" mass="34538">MLEPTFVQIKTPDHFTLPGLLYEPKKKRAVAIYLHGNGSSSVFYHDDQLTEWVPAFAKLGVALLFFNNRGAHLLKSLRYKKSGKNFKTYGGMAYEKIRDCVSDIDGAIAFLRQRGYHTFYLIGSSTGANKICVYNHYKPRNQISGYVLLSGGDDTGIYYHQLGRKRFYALLKRAQTNTRQGRGAELIKEIFPELLFSHQAFYDIANPDGDYNTFPFYETMRKIKLSRKPRFRYFKEIKKPTLVVYGGKDEYCWGDVPGVVEILQKLKLEFSYKIISGADHGFSGQQRKLTKIMADWLRSI</sequence>
<name>A0A1F5SKC6_9BACT</name>
<comment type="caution">
    <text evidence="1">The sequence shown here is derived from an EMBL/GenBank/DDBJ whole genome shotgun (WGS) entry which is preliminary data.</text>
</comment>
<reference evidence="1 2" key="1">
    <citation type="journal article" date="2016" name="Nat. Commun.">
        <title>Thousands of microbial genomes shed light on interconnected biogeochemical processes in an aquifer system.</title>
        <authorList>
            <person name="Anantharaman K."/>
            <person name="Brown C.T."/>
            <person name="Hug L.A."/>
            <person name="Sharon I."/>
            <person name="Castelle C.J."/>
            <person name="Probst A.J."/>
            <person name="Thomas B.C."/>
            <person name="Singh A."/>
            <person name="Wilkins M.J."/>
            <person name="Karaoz U."/>
            <person name="Brodie E.L."/>
            <person name="Williams K.H."/>
            <person name="Hubbard S.S."/>
            <person name="Banfield J.F."/>
        </authorList>
    </citation>
    <scope>NUCLEOTIDE SEQUENCE [LARGE SCALE GENOMIC DNA]</scope>
</reference>
<dbReference type="InterPro" id="IPR029058">
    <property type="entry name" value="AB_hydrolase_fold"/>
</dbReference>
<evidence type="ECO:0000313" key="2">
    <source>
        <dbReference type="Proteomes" id="UP000178925"/>
    </source>
</evidence>
<dbReference type="SUPFAM" id="SSF53474">
    <property type="entry name" value="alpha/beta-Hydrolases"/>
    <property type="match status" value="1"/>
</dbReference>
<dbReference type="Gene3D" id="3.40.50.1820">
    <property type="entry name" value="alpha/beta hydrolase"/>
    <property type="match status" value="1"/>
</dbReference>
<dbReference type="InterPro" id="IPR013744">
    <property type="entry name" value="SidJ"/>
</dbReference>